<sequence>MKKLVKMFENILILSPHTDDGEISAGGTISKFISENKNVFYVSFSSCEKSVPKCYAENILKEECLKATSELGINPQNVLLLDFEVREFPKDRQKILDKMITIGRDIQPDLVITPSSFDTHQDHHIIYEESLRAFKKSSSIWGMEHPWNNLSFRTDIFVELDESFIQNKINALKKYNSQSFRTYFDEKYIRASAFTRGTMIEKEYAEVFECIREII</sequence>
<proteinExistence type="predicted"/>
<dbReference type="Gene3D" id="3.40.50.10320">
    <property type="entry name" value="LmbE-like"/>
    <property type="match status" value="1"/>
</dbReference>
<evidence type="ECO:0008006" key="3">
    <source>
        <dbReference type="Google" id="ProtNLM"/>
    </source>
</evidence>
<dbReference type="InterPro" id="IPR003737">
    <property type="entry name" value="GlcNAc_PI_deacetylase-related"/>
</dbReference>
<protein>
    <recommendedName>
        <fullName evidence="3">LmbE-like protein</fullName>
    </recommendedName>
</protein>
<dbReference type="KEGG" id="mbar:MSBR2_1598"/>
<dbReference type="GO" id="GO:0016811">
    <property type="term" value="F:hydrolase activity, acting on carbon-nitrogen (but not peptide) bonds, in linear amides"/>
    <property type="evidence" value="ECO:0007669"/>
    <property type="project" value="TreeGrafter"/>
</dbReference>
<organism evidence="1 2">
    <name type="scientific">Methanosarcina barkeri 227</name>
    <dbReference type="NCBI Taxonomy" id="1434106"/>
    <lineage>
        <taxon>Archaea</taxon>
        <taxon>Methanobacteriati</taxon>
        <taxon>Methanobacteriota</taxon>
        <taxon>Stenosarchaea group</taxon>
        <taxon>Methanomicrobia</taxon>
        <taxon>Methanosarcinales</taxon>
        <taxon>Methanosarcinaceae</taxon>
        <taxon>Methanosarcina</taxon>
    </lineage>
</organism>
<dbReference type="PANTHER" id="PTHR12993:SF11">
    <property type="entry name" value="N-ACETYLGLUCOSAMINYL-PHOSPHATIDYLINOSITOL DE-N-ACETYLASE"/>
    <property type="match status" value="1"/>
</dbReference>
<evidence type="ECO:0000313" key="2">
    <source>
        <dbReference type="Proteomes" id="UP000033079"/>
    </source>
</evidence>
<reference evidence="1 2" key="1">
    <citation type="submission" date="2014-07" db="EMBL/GenBank/DDBJ databases">
        <title>Methanogenic archaea and the global carbon cycle.</title>
        <authorList>
            <person name="Henriksen J.R."/>
            <person name="Luke J."/>
            <person name="Reinhart S."/>
            <person name="Benedict M.N."/>
            <person name="Youngblut N.D."/>
            <person name="Metcalf M.E."/>
            <person name="Whitaker R.J."/>
            <person name="Metcalf W.W."/>
        </authorList>
    </citation>
    <scope>NUCLEOTIDE SEQUENCE [LARGE SCALE GENOMIC DNA]</scope>
    <source>
        <strain evidence="1 2">227</strain>
    </source>
</reference>
<gene>
    <name evidence="1" type="ORF">MSBR2_1598</name>
</gene>
<dbReference type="PATRIC" id="fig|1434106.5.peg.2054"/>
<dbReference type="Pfam" id="PF02585">
    <property type="entry name" value="PIG-L"/>
    <property type="match status" value="1"/>
</dbReference>
<dbReference type="PANTHER" id="PTHR12993">
    <property type="entry name" value="N-ACETYLGLUCOSAMINYL-PHOSPHATIDYLINOSITOL DE-N-ACETYLASE-RELATED"/>
    <property type="match status" value="1"/>
</dbReference>
<dbReference type="EMBL" id="CP009530">
    <property type="protein sequence ID" value="AKB58114.1"/>
    <property type="molecule type" value="Genomic_DNA"/>
</dbReference>
<evidence type="ECO:0000313" key="1">
    <source>
        <dbReference type="EMBL" id="AKB58114.1"/>
    </source>
</evidence>
<accession>A0A0E3R1Q7</accession>
<dbReference type="AlphaFoldDB" id="A0A0E3R1Q7"/>
<name>A0A0E3R1Q7_METBA</name>
<dbReference type="SUPFAM" id="SSF102588">
    <property type="entry name" value="LmbE-like"/>
    <property type="match status" value="1"/>
</dbReference>
<dbReference type="HOGENOM" id="CLU_049311_6_1_2"/>
<dbReference type="Proteomes" id="UP000033079">
    <property type="component" value="Chromosome"/>
</dbReference>
<dbReference type="InterPro" id="IPR024078">
    <property type="entry name" value="LmbE-like_dom_sf"/>
</dbReference>